<comment type="similarity">
    <text evidence="2 5">Belongs to the DegT/DnrJ/EryC1 family.</text>
</comment>
<accession>I1DWL2</accession>
<dbReference type="InterPro" id="IPR015422">
    <property type="entry name" value="PyrdxlP-dep_Trfase_small"/>
</dbReference>
<reference evidence="6 7" key="1">
    <citation type="journal article" date="2012" name="J. Bacteriol.">
        <title>Genome Sequence of the Protease-Producing Bacterium Rheinheimera nanhaiensis E407-8T, Isolated from Deep-Sea Sediment of the South China Sea.</title>
        <authorList>
            <person name="Zhang X.-Y."/>
            <person name="Zhang Y.-J."/>
            <person name="Qin Q.-L."/>
            <person name="Xie B.-B."/>
            <person name="Chen X.-L."/>
            <person name="Zhou B.-C."/>
            <person name="Zhang Y.-Z."/>
        </authorList>
    </citation>
    <scope>NUCLEOTIDE SEQUENCE [LARGE SCALE GENOMIC DNA]</scope>
    <source>
        <strain evidence="6 7">E407-8</strain>
    </source>
</reference>
<dbReference type="PIRSF" id="PIRSF000390">
    <property type="entry name" value="PLP_StrS"/>
    <property type="match status" value="1"/>
</dbReference>
<organism evidence="6 7">
    <name type="scientific">Rheinheimera nanhaiensis E407-8</name>
    <dbReference type="NCBI Taxonomy" id="562729"/>
    <lineage>
        <taxon>Bacteria</taxon>
        <taxon>Pseudomonadati</taxon>
        <taxon>Pseudomonadota</taxon>
        <taxon>Gammaproteobacteria</taxon>
        <taxon>Chromatiales</taxon>
        <taxon>Chromatiaceae</taxon>
        <taxon>Rheinheimera</taxon>
    </lineage>
</organism>
<dbReference type="CDD" id="cd00616">
    <property type="entry name" value="AHBA_syn"/>
    <property type="match status" value="1"/>
</dbReference>
<evidence type="ECO:0000256" key="4">
    <source>
        <dbReference type="PIRSR" id="PIRSR000390-2"/>
    </source>
</evidence>
<name>I1DWL2_9GAMM</name>
<dbReference type="InterPro" id="IPR015424">
    <property type="entry name" value="PyrdxlP-dep_Trfase"/>
</dbReference>
<gene>
    <name evidence="6" type="ORF">RNAN_1412</name>
</gene>
<comment type="caution">
    <text evidence="6">The sequence shown here is derived from an EMBL/GenBank/DDBJ whole genome shotgun (WGS) entry which is preliminary data.</text>
</comment>
<dbReference type="InterPro" id="IPR015421">
    <property type="entry name" value="PyrdxlP-dep_Trfase_major"/>
</dbReference>
<protein>
    <submittedName>
        <fullName evidence="6">Perosamine synthetase</fullName>
    </submittedName>
</protein>
<proteinExistence type="inferred from homology"/>
<feature type="active site" description="Proton acceptor" evidence="3">
    <location>
        <position position="184"/>
    </location>
</feature>
<keyword evidence="7" id="KW-1185">Reference proteome</keyword>
<dbReference type="InterPro" id="IPR000653">
    <property type="entry name" value="DegT/StrS_aminotransferase"/>
</dbReference>
<sequence length="379" mass="41731">MKTKIAYTKPSITQLEIDYVLDAVTHGWGEQCYKYIERFEAEFCRYLGTEFAIATSSCTGALHMGLAALGIGSGDEVILADTNWIASVAPVTYLGATPVFVDILPDSWCINPQAVEQAVTAKTKAIIAVHLYGNLCDMPALKAIADKHGIALVEDAAEALGSEYHGEKAGSMATFGVFSFHGTKTMTTGEGGIFVTRDADLYEKVLTLSNHGRMRGQTKQFWPDELGFKYKMSNVQAALGCAQLERIEELVSAKRDVFARYCHLLTQFSDIQLNPEPAGVINSAWMPTAVFSKDTGIGQQQLLDAFREQDIDARVFFWPLSSLNMFAVSHKGKQHTPISYDICTRAINLPSYVGMTDEEIQRVSDVVVNLLQCRRVSRG</sequence>
<evidence type="ECO:0000313" key="6">
    <source>
        <dbReference type="EMBL" id="GAB58440.1"/>
    </source>
</evidence>
<dbReference type="Gene3D" id="3.90.1150.10">
    <property type="entry name" value="Aspartate Aminotransferase, domain 1"/>
    <property type="match status" value="1"/>
</dbReference>
<dbReference type="EMBL" id="BAFK01000006">
    <property type="protein sequence ID" value="GAB58440.1"/>
    <property type="molecule type" value="Genomic_DNA"/>
</dbReference>
<dbReference type="AlphaFoldDB" id="I1DWL2"/>
<dbReference type="Gene3D" id="3.40.640.10">
    <property type="entry name" value="Type I PLP-dependent aspartate aminotransferase-like (Major domain)"/>
    <property type="match status" value="1"/>
</dbReference>
<evidence type="ECO:0000256" key="5">
    <source>
        <dbReference type="RuleBase" id="RU004508"/>
    </source>
</evidence>
<keyword evidence="1 4" id="KW-0663">Pyridoxal phosphate</keyword>
<dbReference type="SUPFAM" id="SSF53383">
    <property type="entry name" value="PLP-dependent transferases"/>
    <property type="match status" value="1"/>
</dbReference>
<dbReference type="RefSeq" id="WP_008220120.1">
    <property type="nucleotide sequence ID" value="NZ_BAFK01000006.1"/>
</dbReference>
<dbReference type="STRING" id="562729.RNAN_1412"/>
<evidence type="ECO:0000313" key="7">
    <source>
        <dbReference type="Proteomes" id="UP000004374"/>
    </source>
</evidence>
<dbReference type="Proteomes" id="UP000004374">
    <property type="component" value="Unassembled WGS sequence"/>
</dbReference>
<feature type="modified residue" description="N6-(pyridoxal phosphate)lysine" evidence="4">
    <location>
        <position position="184"/>
    </location>
</feature>
<dbReference type="GO" id="GO:0030170">
    <property type="term" value="F:pyridoxal phosphate binding"/>
    <property type="evidence" value="ECO:0007669"/>
    <property type="project" value="TreeGrafter"/>
</dbReference>
<dbReference type="PANTHER" id="PTHR30244">
    <property type="entry name" value="TRANSAMINASE"/>
    <property type="match status" value="1"/>
</dbReference>
<dbReference type="Pfam" id="PF01041">
    <property type="entry name" value="DegT_DnrJ_EryC1"/>
    <property type="match status" value="1"/>
</dbReference>
<evidence type="ECO:0000256" key="2">
    <source>
        <dbReference type="ARBA" id="ARBA00037999"/>
    </source>
</evidence>
<dbReference type="PANTHER" id="PTHR30244:SF34">
    <property type="entry name" value="DTDP-4-AMINO-4,6-DIDEOXYGALACTOSE TRANSAMINASE"/>
    <property type="match status" value="1"/>
</dbReference>
<dbReference type="GO" id="GO:0000271">
    <property type="term" value="P:polysaccharide biosynthetic process"/>
    <property type="evidence" value="ECO:0007669"/>
    <property type="project" value="TreeGrafter"/>
</dbReference>
<dbReference type="GO" id="GO:0008483">
    <property type="term" value="F:transaminase activity"/>
    <property type="evidence" value="ECO:0007669"/>
    <property type="project" value="TreeGrafter"/>
</dbReference>
<dbReference type="OrthoDB" id="9804264at2"/>
<evidence type="ECO:0000256" key="1">
    <source>
        <dbReference type="ARBA" id="ARBA00022898"/>
    </source>
</evidence>
<evidence type="ECO:0000256" key="3">
    <source>
        <dbReference type="PIRSR" id="PIRSR000390-1"/>
    </source>
</evidence>